<comment type="caution">
    <text evidence="3">The sequence shown here is derived from an EMBL/GenBank/DDBJ whole genome shotgun (WGS) entry which is preliminary data.</text>
</comment>
<dbReference type="AlphaFoldDB" id="A0A9P4R0W1"/>
<dbReference type="PANTHER" id="PTHR12834:SF12">
    <property type="entry name" value="SIGNAL RECOGNITION PARTICLE 9 KDA PROTEIN"/>
    <property type="match status" value="1"/>
</dbReference>
<sequence>MPYFETSDEWYEQSSLLIKARPTSARVTSKYTVLKPTPSKIKKREKYLVKHPNTASASDSTAVPPTLANSEAPTATFLLKTYDPVSGTCLQYETNKAAEVGRLIGNLSRLGRHMAALPEIKEDQSAAAAGEDIATPSLEGQIKLEDTSEQKPSGGGGGKKKKKGKK</sequence>
<dbReference type="GO" id="GO:0006614">
    <property type="term" value="P:SRP-dependent cotranslational protein targeting to membrane"/>
    <property type="evidence" value="ECO:0007669"/>
    <property type="project" value="InterPro"/>
</dbReference>
<dbReference type="Pfam" id="PF05486">
    <property type="entry name" value="SRP9-21"/>
    <property type="match status" value="1"/>
</dbReference>
<dbReference type="PANTHER" id="PTHR12834">
    <property type="entry name" value="SIGNAL RECOGNITION PARTICLE 9 KDA PROTEIN"/>
    <property type="match status" value="1"/>
</dbReference>
<organism evidence="3 4">
    <name type="scientific">Polyplosphaeria fusca</name>
    <dbReference type="NCBI Taxonomy" id="682080"/>
    <lineage>
        <taxon>Eukaryota</taxon>
        <taxon>Fungi</taxon>
        <taxon>Dikarya</taxon>
        <taxon>Ascomycota</taxon>
        <taxon>Pezizomycotina</taxon>
        <taxon>Dothideomycetes</taxon>
        <taxon>Pleosporomycetidae</taxon>
        <taxon>Pleosporales</taxon>
        <taxon>Tetraplosphaeriaceae</taxon>
        <taxon>Polyplosphaeria</taxon>
    </lineage>
</organism>
<gene>
    <name evidence="3" type="ORF">EJ04DRAFT_489833</name>
</gene>
<evidence type="ECO:0000313" key="4">
    <source>
        <dbReference type="Proteomes" id="UP000799444"/>
    </source>
</evidence>
<protein>
    <recommendedName>
        <fullName evidence="2">SRP9 domain-containing protein</fullName>
    </recommendedName>
</protein>
<dbReference type="InterPro" id="IPR039914">
    <property type="entry name" value="SRP9-like"/>
</dbReference>
<accession>A0A9P4R0W1</accession>
<dbReference type="OrthoDB" id="5419752at2759"/>
<name>A0A9P4R0W1_9PLEO</name>
<dbReference type="GO" id="GO:0005786">
    <property type="term" value="C:signal recognition particle, endoplasmic reticulum targeting"/>
    <property type="evidence" value="ECO:0007669"/>
    <property type="project" value="TreeGrafter"/>
</dbReference>
<dbReference type="EMBL" id="ML996124">
    <property type="protein sequence ID" value="KAF2736569.1"/>
    <property type="molecule type" value="Genomic_DNA"/>
</dbReference>
<feature type="region of interest" description="Disordered" evidence="1">
    <location>
        <begin position="121"/>
        <end position="166"/>
    </location>
</feature>
<evidence type="ECO:0000256" key="1">
    <source>
        <dbReference type="SAM" id="MobiDB-lite"/>
    </source>
</evidence>
<evidence type="ECO:0000259" key="2">
    <source>
        <dbReference type="Pfam" id="PF05486"/>
    </source>
</evidence>
<feature type="domain" description="SRP9" evidence="2">
    <location>
        <begin position="4"/>
        <end position="114"/>
    </location>
</feature>
<dbReference type="InterPro" id="IPR039432">
    <property type="entry name" value="SRP9_dom"/>
</dbReference>
<dbReference type="Proteomes" id="UP000799444">
    <property type="component" value="Unassembled WGS sequence"/>
</dbReference>
<keyword evidence="4" id="KW-1185">Reference proteome</keyword>
<proteinExistence type="predicted"/>
<reference evidence="3" key="1">
    <citation type="journal article" date="2020" name="Stud. Mycol.">
        <title>101 Dothideomycetes genomes: a test case for predicting lifestyles and emergence of pathogens.</title>
        <authorList>
            <person name="Haridas S."/>
            <person name="Albert R."/>
            <person name="Binder M."/>
            <person name="Bloem J."/>
            <person name="Labutti K."/>
            <person name="Salamov A."/>
            <person name="Andreopoulos B."/>
            <person name="Baker S."/>
            <person name="Barry K."/>
            <person name="Bills G."/>
            <person name="Bluhm B."/>
            <person name="Cannon C."/>
            <person name="Castanera R."/>
            <person name="Culley D."/>
            <person name="Daum C."/>
            <person name="Ezra D."/>
            <person name="Gonzalez J."/>
            <person name="Henrissat B."/>
            <person name="Kuo A."/>
            <person name="Liang C."/>
            <person name="Lipzen A."/>
            <person name="Lutzoni F."/>
            <person name="Magnuson J."/>
            <person name="Mondo S."/>
            <person name="Nolan M."/>
            <person name="Ohm R."/>
            <person name="Pangilinan J."/>
            <person name="Park H.-J."/>
            <person name="Ramirez L."/>
            <person name="Alfaro M."/>
            <person name="Sun H."/>
            <person name="Tritt A."/>
            <person name="Yoshinaga Y."/>
            <person name="Zwiers L.-H."/>
            <person name="Turgeon B."/>
            <person name="Goodwin S."/>
            <person name="Spatafora J."/>
            <person name="Crous P."/>
            <person name="Grigoriev I."/>
        </authorList>
    </citation>
    <scope>NUCLEOTIDE SEQUENCE</scope>
    <source>
        <strain evidence="3">CBS 125425</strain>
    </source>
</reference>
<evidence type="ECO:0000313" key="3">
    <source>
        <dbReference type="EMBL" id="KAF2736569.1"/>
    </source>
</evidence>